<accession>A0A813Z5G3</accession>
<dbReference type="PANTHER" id="PTHR11328">
    <property type="entry name" value="MAJOR FACILITATOR SUPERFAMILY DOMAIN-CONTAINING PROTEIN"/>
    <property type="match status" value="1"/>
</dbReference>
<feature type="transmembrane region" description="Helical" evidence="3">
    <location>
        <begin position="283"/>
        <end position="305"/>
    </location>
</feature>
<dbReference type="CDD" id="cd17491">
    <property type="entry name" value="MFS_MFSD12"/>
    <property type="match status" value="1"/>
</dbReference>
<feature type="transmembrane region" description="Helical" evidence="3">
    <location>
        <begin position="314"/>
        <end position="334"/>
    </location>
</feature>
<dbReference type="InterPro" id="IPR039672">
    <property type="entry name" value="MFS_2"/>
</dbReference>
<dbReference type="Gene3D" id="1.20.1250.20">
    <property type="entry name" value="MFS general substrate transporter like domains"/>
    <property type="match status" value="1"/>
</dbReference>
<dbReference type="SUPFAM" id="SSF103473">
    <property type="entry name" value="MFS general substrate transporter"/>
    <property type="match status" value="1"/>
</dbReference>
<feature type="transmembrane region" description="Helical" evidence="3">
    <location>
        <begin position="140"/>
        <end position="162"/>
    </location>
</feature>
<proteinExistence type="inferred from homology"/>
<evidence type="ECO:0000256" key="2">
    <source>
        <dbReference type="SAM" id="MobiDB-lite"/>
    </source>
</evidence>
<dbReference type="InterPro" id="IPR036259">
    <property type="entry name" value="MFS_trans_sf"/>
</dbReference>
<keyword evidence="3" id="KW-0812">Transmembrane</keyword>
<feature type="transmembrane region" description="Helical" evidence="3">
    <location>
        <begin position="346"/>
        <end position="365"/>
    </location>
</feature>
<dbReference type="AlphaFoldDB" id="A0A813Z5G3"/>
<gene>
    <name evidence="4" type="ORF">XAT740_LOCUS7642</name>
</gene>
<keyword evidence="5" id="KW-1185">Reference proteome</keyword>
<feature type="transmembrane region" description="Helical" evidence="3">
    <location>
        <begin position="453"/>
        <end position="474"/>
    </location>
</feature>
<dbReference type="EMBL" id="CAJNOR010000369">
    <property type="protein sequence ID" value="CAF0893563.1"/>
    <property type="molecule type" value="Genomic_DNA"/>
</dbReference>
<evidence type="ECO:0000256" key="3">
    <source>
        <dbReference type="SAM" id="Phobius"/>
    </source>
</evidence>
<comment type="caution">
    <text evidence="4">The sequence shown here is derived from an EMBL/GenBank/DDBJ whole genome shotgun (WGS) entry which is preliminary data.</text>
</comment>
<dbReference type="GO" id="GO:0015293">
    <property type="term" value="F:symporter activity"/>
    <property type="evidence" value="ECO:0007669"/>
    <property type="project" value="InterPro"/>
</dbReference>
<evidence type="ECO:0000313" key="5">
    <source>
        <dbReference type="Proteomes" id="UP000663828"/>
    </source>
</evidence>
<feature type="transmembrane region" description="Helical" evidence="3">
    <location>
        <begin position="71"/>
        <end position="90"/>
    </location>
</feature>
<feature type="transmembrane region" description="Helical" evidence="3">
    <location>
        <begin position="377"/>
        <end position="399"/>
    </location>
</feature>
<sequence length="509" mass="57084">MTDAVGSKYYIFILYRFVMEAAVPQADVVPKKSKFAYSVGHVLNDLSASMWFSYLLVFYHRVVKFSNASAGYLLLIGQVADAISTTFVGFESDRTRTGLFHYGRRKTWHLVGVICVLCSFPFCFNLCIKCKHSDLWAQFIYYSMFIIIFQFGWSCSQITHLAMINELTHKDGERVALNSYRYAWTVISNIFVYAIASVLLGVHSGADETDITAADAHIFRTLTFIVIGIGLVCMIIFHVGLRESEQPAEETEHRLQLSLTSSGRLKRMTWKTFLREKEFYQCAFIWMCARVILNVTQVFLPLYIIDSISTLNRAFVAIAPLCSYVSGLLASFPMRAINKRLGRKSTIVLGLSFTLASTALFWFIIDLKDDLWMKIGLIAACVLLGIGTSTTNICSFSLTSDLIGLNTECGAFVYGIMSFADKLANGIVIAVIQQFNPCILLASTTTCASYYRYILTFIPIGVAVLTILMTLTMWKTNVGGNRHEAIVEGQTDVQTSDENEYNERSPLIA</sequence>
<organism evidence="4 5">
    <name type="scientific">Adineta ricciae</name>
    <name type="common">Rotifer</name>
    <dbReference type="NCBI Taxonomy" id="249248"/>
    <lineage>
        <taxon>Eukaryota</taxon>
        <taxon>Metazoa</taxon>
        <taxon>Spiralia</taxon>
        <taxon>Gnathifera</taxon>
        <taxon>Rotifera</taxon>
        <taxon>Eurotatoria</taxon>
        <taxon>Bdelloidea</taxon>
        <taxon>Adinetida</taxon>
        <taxon>Adinetidae</taxon>
        <taxon>Adineta</taxon>
    </lineage>
</organism>
<dbReference type="PANTHER" id="PTHR11328:SF28">
    <property type="entry name" value="MAJOR FACILITATOR SUPERFAMILY DOMAIN-CONTAINING PROTEIN 12"/>
    <property type="match status" value="1"/>
</dbReference>
<protein>
    <submittedName>
        <fullName evidence="4">Uncharacterized protein</fullName>
    </submittedName>
</protein>
<evidence type="ECO:0000313" key="4">
    <source>
        <dbReference type="EMBL" id="CAF0893563.1"/>
    </source>
</evidence>
<keyword evidence="3" id="KW-0472">Membrane</keyword>
<evidence type="ECO:0000256" key="1">
    <source>
        <dbReference type="ARBA" id="ARBA00008335"/>
    </source>
</evidence>
<reference evidence="4" key="1">
    <citation type="submission" date="2021-02" db="EMBL/GenBank/DDBJ databases">
        <authorList>
            <person name="Nowell W R."/>
        </authorList>
    </citation>
    <scope>NUCLEOTIDE SEQUENCE</scope>
</reference>
<dbReference type="FunFam" id="1.20.1250.20:FF:000431">
    <property type="entry name" value="Predicted protein"/>
    <property type="match status" value="1"/>
</dbReference>
<name>A0A813Z5G3_ADIRI</name>
<feature type="transmembrane region" description="Helical" evidence="3">
    <location>
        <begin position="110"/>
        <end position="128"/>
    </location>
</feature>
<feature type="transmembrane region" description="Helical" evidence="3">
    <location>
        <begin position="222"/>
        <end position="241"/>
    </location>
</feature>
<comment type="similarity">
    <text evidence="1">Belongs to the major facilitator superfamily.</text>
</comment>
<feature type="transmembrane region" description="Helical" evidence="3">
    <location>
        <begin position="411"/>
        <end position="432"/>
    </location>
</feature>
<dbReference type="Proteomes" id="UP000663828">
    <property type="component" value="Unassembled WGS sequence"/>
</dbReference>
<feature type="transmembrane region" description="Helical" evidence="3">
    <location>
        <begin position="182"/>
        <end position="202"/>
    </location>
</feature>
<feature type="region of interest" description="Disordered" evidence="2">
    <location>
        <begin position="488"/>
        <end position="509"/>
    </location>
</feature>
<keyword evidence="3" id="KW-1133">Transmembrane helix</keyword>
<dbReference type="Pfam" id="PF13347">
    <property type="entry name" value="MFS_2"/>
    <property type="match status" value="1"/>
</dbReference>
<feature type="transmembrane region" description="Helical" evidence="3">
    <location>
        <begin position="35"/>
        <end position="59"/>
    </location>
</feature>
<dbReference type="GO" id="GO:0005886">
    <property type="term" value="C:plasma membrane"/>
    <property type="evidence" value="ECO:0007669"/>
    <property type="project" value="TreeGrafter"/>
</dbReference>
<dbReference type="GO" id="GO:0008643">
    <property type="term" value="P:carbohydrate transport"/>
    <property type="evidence" value="ECO:0007669"/>
    <property type="project" value="InterPro"/>
</dbReference>